<evidence type="ECO:0000313" key="1">
    <source>
        <dbReference type="EMBL" id="KKK86686.1"/>
    </source>
</evidence>
<feature type="non-terminal residue" evidence="1">
    <location>
        <position position="324"/>
    </location>
</feature>
<dbReference type="Pfam" id="PF13589">
    <property type="entry name" value="HATPase_c_3"/>
    <property type="match status" value="1"/>
</dbReference>
<dbReference type="Gene3D" id="3.30.565.10">
    <property type="entry name" value="Histidine kinase-like ATPase, C-terminal domain"/>
    <property type="match status" value="1"/>
</dbReference>
<evidence type="ECO:0008006" key="2">
    <source>
        <dbReference type="Google" id="ProtNLM"/>
    </source>
</evidence>
<dbReference type="AlphaFoldDB" id="A0A0F9BQM4"/>
<name>A0A0F9BQM4_9ZZZZ</name>
<accession>A0A0F9BQM4</accession>
<proteinExistence type="predicted"/>
<reference evidence="1" key="1">
    <citation type="journal article" date="2015" name="Nature">
        <title>Complex archaea that bridge the gap between prokaryotes and eukaryotes.</title>
        <authorList>
            <person name="Spang A."/>
            <person name="Saw J.H."/>
            <person name="Jorgensen S.L."/>
            <person name="Zaremba-Niedzwiedzka K."/>
            <person name="Martijn J."/>
            <person name="Lind A.E."/>
            <person name="van Eijk R."/>
            <person name="Schleper C."/>
            <person name="Guy L."/>
            <person name="Ettema T.J."/>
        </authorList>
    </citation>
    <scope>NUCLEOTIDE SEQUENCE</scope>
</reference>
<gene>
    <name evidence="1" type="ORF">LCGC14_2760770</name>
</gene>
<dbReference type="InterPro" id="IPR036890">
    <property type="entry name" value="HATPase_C_sf"/>
</dbReference>
<dbReference type="SUPFAM" id="SSF55874">
    <property type="entry name" value="ATPase domain of HSP90 chaperone/DNA topoisomerase II/histidine kinase"/>
    <property type="match status" value="1"/>
</dbReference>
<protein>
    <recommendedName>
        <fullName evidence="2">Histidine kinase/HSP90-like ATPase domain-containing protein</fullName>
    </recommendedName>
</protein>
<dbReference type="EMBL" id="LAZR01050736">
    <property type="protein sequence ID" value="KKK86686.1"/>
    <property type="molecule type" value="Genomic_DNA"/>
</dbReference>
<sequence length="324" mass="37641">MNEKKLIISDRYITRQFKRNIKGDLIKAIVELLTNSYESYRRIEVKEKIQLKKKITLILKNPKGKDEEKELIIIDNAEGMEKSLLDEIIEYGKATSGILNGMPTRGFFGIGLKDSCYALGYGEIFTKKNGIWNYVKFYFNKKNEAFVKGPIPYKPKVLEETIEIPEGKNGTKVVINVSKNVKIPRYANLKNDLLTNVCLRDIFTDENSEIFFSFGKHKVKLTWKQEWENCETLIDSKAYISYNDKKIPIDIKIFKSDRDLNWVNHLNSERGLIIRSLNAIHEITLFNRHSHMSLRKINGVVTIPFLDDLLKQEEEIITQSRDGI</sequence>
<organism evidence="1">
    <name type="scientific">marine sediment metagenome</name>
    <dbReference type="NCBI Taxonomy" id="412755"/>
    <lineage>
        <taxon>unclassified sequences</taxon>
        <taxon>metagenomes</taxon>
        <taxon>ecological metagenomes</taxon>
    </lineage>
</organism>
<comment type="caution">
    <text evidence="1">The sequence shown here is derived from an EMBL/GenBank/DDBJ whole genome shotgun (WGS) entry which is preliminary data.</text>
</comment>